<comment type="caution">
    <text evidence="2">The sequence shown here is derived from an EMBL/GenBank/DDBJ whole genome shotgun (WGS) entry which is preliminary data.</text>
</comment>
<evidence type="ECO:0000313" key="3">
    <source>
        <dbReference type="Proteomes" id="UP000283619"/>
    </source>
</evidence>
<gene>
    <name evidence="2" type="ORF">BK673_11425</name>
</gene>
<keyword evidence="1" id="KW-0732">Signal</keyword>
<reference evidence="2 3" key="1">
    <citation type="submission" date="2016-10" db="EMBL/GenBank/DDBJ databases">
        <title>Comparative genome analysis of multiple Pseudomonas spp. focuses on biocontrol and plant growth promoting traits.</title>
        <authorList>
            <person name="Tao X.-Y."/>
            <person name="Taylor C.G."/>
        </authorList>
    </citation>
    <scope>NUCLEOTIDE SEQUENCE [LARGE SCALE GENOMIC DNA]</scope>
    <source>
        <strain evidence="2 3">36G2</strain>
    </source>
</reference>
<dbReference type="InterPro" id="IPR007540">
    <property type="entry name" value="Fimbrial_CS1-type"/>
</dbReference>
<protein>
    <submittedName>
        <fullName evidence="2">Fimbrial assembly protein</fullName>
    </submittedName>
</protein>
<organism evidence="2 3">
    <name type="scientific">Pseudomonas fluorescens</name>
    <dbReference type="NCBI Taxonomy" id="294"/>
    <lineage>
        <taxon>Bacteria</taxon>
        <taxon>Pseudomonadati</taxon>
        <taxon>Pseudomonadota</taxon>
        <taxon>Gammaproteobacteria</taxon>
        <taxon>Pseudomonadales</taxon>
        <taxon>Pseudomonadaceae</taxon>
        <taxon>Pseudomonas</taxon>
    </lineage>
</organism>
<dbReference type="Gene3D" id="2.60.40.2040">
    <property type="entry name" value="CFA/I fimbrial subunit E, pilin domain"/>
    <property type="match status" value="1"/>
</dbReference>
<dbReference type="AlphaFoldDB" id="A0A423P7M7"/>
<accession>A0A423P7M7</accession>
<sequence length="174" mass="19048">MTHRVTHMIKQSIAGALLAATALTGAGAWAAREEHTFEVSLTIPSRPFYIIPAEPDWIHRPQRLAWDYPRATLGGLEKNFDVRHDSSAIEARLGSEPFLENGRPGEIIELQVTFNGVELSSHVIPRQVLSQEEAATGKRVALKIEPIEPAGGYRSGDYNGNVVLLFNARAPGAQ</sequence>
<dbReference type="EMBL" id="MOBZ01000007">
    <property type="protein sequence ID" value="ROO10356.1"/>
    <property type="molecule type" value="Genomic_DNA"/>
</dbReference>
<dbReference type="Pfam" id="PF04449">
    <property type="entry name" value="Fimbrial_CS1"/>
    <property type="match status" value="1"/>
</dbReference>
<dbReference type="Proteomes" id="UP000283619">
    <property type="component" value="Unassembled WGS sequence"/>
</dbReference>
<name>A0A423P7M7_PSEFL</name>
<proteinExistence type="predicted"/>
<feature type="signal peptide" evidence="1">
    <location>
        <begin position="1"/>
        <end position="30"/>
    </location>
</feature>
<dbReference type="GO" id="GO:0009289">
    <property type="term" value="C:pilus"/>
    <property type="evidence" value="ECO:0007669"/>
    <property type="project" value="InterPro"/>
</dbReference>
<feature type="chain" id="PRO_5019440728" evidence="1">
    <location>
        <begin position="31"/>
        <end position="174"/>
    </location>
</feature>
<evidence type="ECO:0000313" key="2">
    <source>
        <dbReference type="EMBL" id="ROO10356.1"/>
    </source>
</evidence>
<evidence type="ECO:0000256" key="1">
    <source>
        <dbReference type="SAM" id="SignalP"/>
    </source>
</evidence>